<dbReference type="Pfam" id="PF02604">
    <property type="entry name" value="PhdYeFM_antitox"/>
    <property type="match status" value="1"/>
</dbReference>
<evidence type="ECO:0000256" key="2">
    <source>
        <dbReference type="RuleBase" id="RU362080"/>
    </source>
</evidence>
<dbReference type="InterPro" id="IPR036165">
    <property type="entry name" value="YefM-like_sf"/>
</dbReference>
<dbReference type="InterPro" id="IPR006442">
    <property type="entry name" value="Antitoxin_Phd/YefM"/>
</dbReference>
<dbReference type="AlphaFoldDB" id="A0A3S8UCV1"/>
<comment type="similarity">
    <text evidence="1 2">Belongs to the phD/YefM antitoxin family.</text>
</comment>
<dbReference type="NCBIfam" id="TIGR01552">
    <property type="entry name" value="phd_fam"/>
    <property type="match status" value="1"/>
</dbReference>
<protein>
    <recommendedName>
        <fullName evidence="2">Antitoxin</fullName>
    </recommendedName>
</protein>
<evidence type="ECO:0000313" key="3">
    <source>
        <dbReference type="EMBL" id="AZL61444.1"/>
    </source>
</evidence>
<dbReference type="OrthoDB" id="517402at2"/>
<keyword evidence="3" id="KW-0614">Plasmid</keyword>
<name>A0A3S8UCV1_9RHOB</name>
<comment type="function">
    <text evidence="2">Antitoxin component of a type II toxin-antitoxin (TA) system.</text>
</comment>
<dbReference type="EMBL" id="CP034330">
    <property type="protein sequence ID" value="AZL61444.1"/>
    <property type="molecule type" value="Genomic_DNA"/>
</dbReference>
<keyword evidence="4" id="KW-1185">Reference proteome</keyword>
<sequence length="80" mass="8837">MWTLQDAKNRFSSVVEAALAGRPQEVTRRGKAAVVVLSAEAYHRLVAEAAEHRESFADHLLAFPGGEFERLSARPRDAAF</sequence>
<evidence type="ECO:0000256" key="1">
    <source>
        <dbReference type="ARBA" id="ARBA00009981"/>
    </source>
</evidence>
<geneLocation type="plasmid" evidence="3">
    <name>unnamed2</name>
</geneLocation>
<reference evidence="3 4" key="1">
    <citation type="submission" date="2018-12" db="EMBL/GenBank/DDBJ databases">
        <title>Complete genome sequencing of Tabrizicola sp. K13M18.</title>
        <authorList>
            <person name="Bae J.-W."/>
        </authorList>
    </citation>
    <scope>NUCLEOTIDE SEQUENCE [LARGE SCALE GENOMIC DNA]</scope>
    <source>
        <strain evidence="3 4">K13M18</strain>
        <plasmid evidence="3 4">unnamed2</plasmid>
    </source>
</reference>
<proteinExistence type="inferred from homology"/>
<organism evidence="3 4">
    <name type="scientific">Tabrizicola piscis</name>
    <dbReference type="NCBI Taxonomy" id="2494374"/>
    <lineage>
        <taxon>Bacteria</taxon>
        <taxon>Pseudomonadati</taxon>
        <taxon>Pseudomonadota</taxon>
        <taxon>Alphaproteobacteria</taxon>
        <taxon>Rhodobacterales</taxon>
        <taxon>Paracoccaceae</taxon>
        <taxon>Tabrizicola</taxon>
    </lineage>
</organism>
<dbReference type="Gene3D" id="3.40.1620.10">
    <property type="entry name" value="YefM-like domain"/>
    <property type="match status" value="1"/>
</dbReference>
<dbReference type="KEGG" id="taw:EI545_21050"/>
<evidence type="ECO:0000313" key="4">
    <source>
        <dbReference type="Proteomes" id="UP000282002"/>
    </source>
</evidence>
<gene>
    <name evidence="3" type="ORF">EI545_21050</name>
</gene>
<accession>A0A3S8UCV1</accession>
<dbReference type="RefSeq" id="WP_125327921.1">
    <property type="nucleotide sequence ID" value="NZ_CP034330.1"/>
</dbReference>
<dbReference type="SUPFAM" id="SSF143120">
    <property type="entry name" value="YefM-like"/>
    <property type="match status" value="1"/>
</dbReference>
<dbReference type="Proteomes" id="UP000282002">
    <property type="component" value="Plasmid unnamed2"/>
</dbReference>